<dbReference type="PANTHER" id="PTHR43153:SF1">
    <property type="entry name" value="ELECTRON TRANSFER FLAVOPROTEIN SUBUNIT ALPHA, MITOCHONDRIAL"/>
    <property type="match status" value="1"/>
</dbReference>
<comment type="similarity">
    <text evidence="1">Belongs to the ETF alpha-subunit/FixB family.</text>
</comment>
<comment type="cofactor">
    <cofactor evidence="5">
        <name>FAD</name>
        <dbReference type="ChEBI" id="CHEBI:57692"/>
    </cofactor>
    <text evidence="5">Binds 1 FAD per dimer.</text>
</comment>
<dbReference type="InterPro" id="IPR014729">
    <property type="entry name" value="Rossmann-like_a/b/a_fold"/>
</dbReference>
<feature type="binding site" evidence="5">
    <location>
        <position position="287"/>
    </location>
    <ligand>
        <name>FAD</name>
        <dbReference type="ChEBI" id="CHEBI:57692"/>
    </ligand>
</feature>
<dbReference type="PANTHER" id="PTHR43153">
    <property type="entry name" value="ELECTRON TRANSFER FLAVOPROTEIN ALPHA"/>
    <property type="match status" value="1"/>
</dbReference>
<dbReference type="AlphaFoldDB" id="A0A4R1M090"/>
<reference evidence="7 8" key="1">
    <citation type="submission" date="2019-03" db="EMBL/GenBank/DDBJ databases">
        <title>Genomic Encyclopedia of Archaeal and Bacterial Type Strains, Phase II (KMG-II): from individual species to whole genera.</title>
        <authorList>
            <person name="Goeker M."/>
        </authorList>
    </citation>
    <scope>NUCLEOTIDE SEQUENCE [LARGE SCALE GENOMIC DNA]</scope>
    <source>
        <strain evidence="7 8">DSM 22554</strain>
    </source>
</reference>
<evidence type="ECO:0000259" key="6">
    <source>
        <dbReference type="SMART" id="SM00893"/>
    </source>
</evidence>
<dbReference type="SUPFAM" id="SSF52402">
    <property type="entry name" value="Adenine nucleotide alpha hydrolases-like"/>
    <property type="match status" value="1"/>
</dbReference>
<evidence type="ECO:0000256" key="4">
    <source>
        <dbReference type="ARBA" id="ARBA00022982"/>
    </source>
</evidence>
<dbReference type="EMBL" id="SMGO01000001">
    <property type="protein sequence ID" value="TCK85025.1"/>
    <property type="molecule type" value="Genomic_DNA"/>
</dbReference>
<dbReference type="Proteomes" id="UP000294616">
    <property type="component" value="Unassembled WGS sequence"/>
</dbReference>
<evidence type="ECO:0000313" key="8">
    <source>
        <dbReference type="Proteomes" id="UP000294616"/>
    </source>
</evidence>
<name>A0A4R1M090_9SPHI</name>
<sequence>MSVLVYVENTAGEFKKSVFEVVSYAKAIAGLLNTDLTAISIGTVDPSNLNLLGQYGASKILNVNSDQLKSFVSHSYASVIASAAKSENSAVVILSNSFSGKGLAPRVAAKLEAAFAPGAVALPEISGNNLIVKRVAFSSKAFAFTELKAANKVLSLTPNSFELKVDQVQPEIIDFDPQLTNDLNTIIKDIVRSTDKVSLADAEIVVSGGRGLKGPENWGLIEELADALGAATACSKPISDAGWRPHEEHVGQTGISVQPNLYIAIGISGAIQHLAGVSASKTIVVINKDPEAPFFKVADYGIVGDAFEVVPQLIAAIKSYKAG</sequence>
<dbReference type="SMART" id="SM00893">
    <property type="entry name" value="ETF"/>
    <property type="match status" value="1"/>
</dbReference>
<evidence type="ECO:0000256" key="5">
    <source>
        <dbReference type="PIRSR" id="PIRSR000089-1"/>
    </source>
</evidence>
<dbReference type="OrthoDB" id="9770286at2"/>
<dbReference type="PIRSF" id="PIRSF000089">
    <property type="entry name" value="Electra_flavoP_a"/>
    <property type="match status" value="1"/>
</dbReference>
<dbReference type="InterPro" id="IPR014730">
    <property type="entry name" value="ETF_a/b_N"/>
</dbReference>
<keyword evidence="4" id="KW-0249">Electron transport</keyword>
<dbReference type="FunFam" id="3.40.50.1220:FF:000004">
    <property type="entry name" value="Electron transfer flavoprotein"/>
    <property type="match status" value="1"/>
</dbReference>
<keyword evidence="3" id="KW-0285">Flavoprotein</keyword>
<dbReference type="InterPro" id="IPR014731">
    <property type="entry name" value="ETF_asu_C"/>
</dbReference>
<dbReference type="GO" id="GO:0033539">
    <property type="term" value="P:fatty acid beta-oxidation using acyl-CoA dehydrogenase"/>
    <property type="evidence" value="ECO:0007669"/>
    <property type="project" value="TreeGrafter"/>
</dbReference>
<gene>
    <name evidence="7" type="ORF">C8N28_0321</name>
</gene>
<evidence type="ECO:0000256" key="1">
    <source>
        <dbReference type="ARBA" id="ARBA00005817"/>
    </source>
</evidence>
<dbReference type="Pfam" id="PF01012">
    <property type="entry name" value="ETF"/>
    <property type="match status" value="1"/>
</dbReference>
<dbReference type="GO" id="GO:0009055">
    <property type="term" value="F:electron transfer activity"/>
    <property type="evidence" value="ECO:0007669"/>
    <property type="project" value="InterPro"/>
</dbReference>
<dbReference type="SUPFAM" id="SSF52467">
    <property type="entry name" value="DHS-like NAD/FAD-binding domain"/>
    <property type="match status" value="1"/>
</dbReference>
<dbReference type="GO" id="GO:0050660">
    <property type="term" value="F:flavin adenine dinucleotide binding"/>
    <property type="evidence" value="ECO:0007669"/>
    <property type="project" value="InterPro"/>
</dbReference>
<dbReference type="InterPro" id="IPR001308">
    <property type="entry name" value="ETF_a/FixB"/>
</dbReference>
<feature type="domain" description="Electron transfer flavoprotein alpha/beta-subunit N-terminal" evidence="6">
    <location>
        <begin position="3"/>
        <end position="195"/>
    </location>
</feature>
<evidence type="ECO:0000256" key="3">
    <source>
        <dbReference type="ARBA" id="ARBA00022630"/>
    </source>
</evidence>
<dbReference type="RefSeq" id="WP_132220890.1">
    <property type="nucleotide sequence ID" value="NZ_SMGO01000001.1"/>
</dbReference>
<keyword evidence="8" id="KW-1185">Reference proteome</keyword>
<dbReference type="InterPro" id="IPR029035">
    <property type="entry name" value="DHS-like_NAD/FAD-binding_dom"/>
</dbReference>
<evidence type="ECO:0000313" key="7">
    <source>
        <dbReference type="EMBL" id="TCK85025.1"/>
    </source>
</evidence>
<protein>
    <submittedName>
        <fullName evidence="7">Electron transfer flavoprotein alpha subunit apoprotein</fullName>
    </submittedName>
</protein>
<feature type="binding site" evidence="5">
    <location>
        <begin position="266"/>
        <end position="273"/>
    </location>
    <ligand>
        <name>FAD</name>
        <dbReference type="ChEBI" id="CHEBI:57692"/>
    </ligand>
</feature>
<keyword evidence="2" id="KW-0813">Transport</keyword>
<keyword evidence="5" id="KW-0274">FAD</keyword>
<comment type="caution">
    <text evidence="7">The sequence shown here is derived from an EMBL/GenBank/DDBJ whole genome shotgun (WGS) entry which is preliminary data.</text>
</comment>
<dbReference type="Pfam" id="PF00766">
    <property type="entry name" value="ETF_alpha"/>
    <property type="match status" value="1"/>
</dbReference>
<proteinExistence type="inferred from homology"/>
<feature type="binding site" evidence="5">
    <location>
        <position position="210"/>
    </location>
    <ligand>
        <name>FAD</name>
        <dbReference type="ChEBI" id="CHEBI:57692"/>
    </ligand>
</feature>
<evidence type="ECO:0000256" key="2">
    <source>
        <dbReference type="ARBA" id="ARBA00022448"/>
    </source>
</evidence>
<dbReference type="Gene3D" id="3.40.50.620">
    <property type="entry name" value="HUPs"/>
    <property type="match status" value="1"/>
</dbReference>
<accession>A0A4R1M090</accession>
<organism evidence="7 8">
    <name type="scientific">Albibacterium bauzanense</name>
    <dbReference type="NCBI Taxonomy" id="653929"/>
    <lineage>
        <taxon>Bacteria</taxon>
        <taxon>Pseudomonadati</taxon>
        <taxon>Bacteroidota</taxon>
        <taxon>Sphingobacteriia</taxon>
        <taxon>Sphingobacteriales</taxon>
        <taxon>Sphingobacteriaceae</taxon>
        <taxon>Albibacterium</taxon>
    </lineage>
</organism>
<dbReference type="Gene3D" id="3.40.50.1220">
    <property type="entry name" value="TPP-binding domain"/>
    <property type="match status" value="1"/>
</dbReference>